<organism evidence="4 5">
    <name type="scientific">Paenactinomyces guangxiensis</name>
    <dbReference type="NCBI Taxonomy" id="1490290"/>
    <lineage>
        <taxon>Bacteria</taxon>
        <taxon>Bacillati</taxon>
        <taxon>Bacillota</taxon>
        <taxon>Bacilli</taxon>
        <taxon>Bacillales</taxon>
        <taxon>Thermoactinomycetaceae</taxon>
        <taxon>Paenactinomyces</taxon>
    </lineage>
</organism>
<proteinExistence type="predicted"/>
<gene>
    <name evidence="4" type="ORF">H1191_09360</name>
</gene>
<keyword evidence="1 2" id="KW-0238">DNA-binding</keyword>
<dbReference type="GO" id="GO:0003677">
    <property type="term" value="F:DNA binding"/>
    <property type="evidence" value="ECO:0007669"/>
    <property type="project" value="UniProtKB-UniRule"/>
</dbReference>
<reference evidence="4 5" key="1">
    <citation type="submission" date="2020-07" db="EMBL/GenBank/DDBJ databases">
        <authorList>
            <person name="Feng H."/>
        </authorList>
    </citation>
    <scope>NUCLEOTIDE SEQUENCE [LARGE SCALE GENOMIC DNA]</scope>
    <source>
        <strain evidence="5">s-10</strain>
    </source>
</reference>
<evidence type="ECO:0000313" key="4">
    <source>
        <dbReference type="EMBL" id="MBA4494512.1"/>
    </source>
</evidence>
<evidence type="ECO:0000259" key="3">
    <source>
        <dbReference type="PROSITE" id="PS51900"/>
    </source>
</evidence>
<keyword evidence="5" id="KW-1185">Reference proteome</keyword>
<comment type="caution">
    <text evidence="4">The sequence shown here is derived from an EMBL/GenBank/DDBJ whole genome shotgun (WGS) entry which is preliminary data.</text>
</comment>
<dbReference type="InterPro" id="IPR044068">
    <property type="entry name" value="CB"/>
</dbReference>
<evidence type="ECO:0000313" key="5">
    <source>
        <dbReference type="Proteomes" id="UP000535491"/>
    </source>
</evidence>
<dbReference type="InterPro" id="IPR010998">
    <property type="entry name" value="Integrase_recombinase_N"/>
</dbReference>
<dbReference type="RefSeq" id="WP_181751748.1">
    <property type="nucleotide sequence ID" value="NZ_JACEIQ010000007.1"/>
</dbReference>
<dbReference type="Gene3D" id="1.10.150.130">
    <property type="match status" value="1"/>
</dbReference>
<dbReference type="Proteomes" id="UP000535491">
    <property type="component" value="Unassembled WGS sequence"/>
</dbReference>
<dbReference type="AlphaFoldDB" id="A0A7W1WRA1"/>
<evidence type="ECO:0000256" key="2">
    <source>
        <dbReference type="PROSITE-ProRule" id="PRU01248"/>
    </source>
</evidence>
<dbReference type="PROSITE" id="PS51900">
    <property type="entry name" value="CB"/>
    <property type="match status" value="1"/>
</dbReference>
<dbReference type="EMBL" id="JACEIQ010000007">
    <property type="protein sequence ID" value="MBA4494512.1"/>
    <property type="molecule type" value="Genomic_DNA"/>
</dbReference>
<accession>A0A7W1WRA1</accession>
<evidence type="ECO:0000256" key="1">
    <source>
        <dbReference type="ARBA" id="ARBA00023125"/>
    </source>
</evidence>
<protein>
    <submittedName>
        <fullName evidence="4">Phage integrase N-terminal SAM-like domain-containing protein</fullName>
    </submittedName>
</protein>
<dbReference type="SUPFAM" id="SSF56349">
    <property type="entry name" value="DNA breaking-rejoining enzymes"/>
    <property type="match status" value="1"/>
</dbReference>
<name>A0A7W1WRA1_9BACL</name>
<dbReference type="InterPro" id="IPR011010">
    <property type="entry name" value="DNA_brk_join_enz"/>
</dbReference>
<sequence length="195" mass="22688">MENVHYLEQFTSRKEKTSLDDVPDSLNEWMKRYMQLAVIGVRSEEVTRKIGLHLKRFLEFFIKSYGHDRISTCLKRDVLAWQRSLQSQGLAPATINNHMASLSAFTTWVQTQDPNQFPAGDPAQGIRELGLPPLEPRALSDEQVRSLKNVCDRLERFHQLKGRRWKGRKAPLKTYRGGGSIQRIWCHLPNKWKMT</sequence>
<feature type="domain" description="Core-binding (CB)" evidence="3">
    <location>
        <begin position="24"/>
        <end position="110"/>
    </location>
</feature>